<dbReference type="InterPro" id="IPR031158">
    <property type="entry name" value="GH10_AS"/>
</dbReference>
<dbReference type="Pfam" id="PF03422">
    <property type="entry name" value="CBM_6"/>
    <property type="match status" value="1"/>
</dbReference>
<dbReference type="Gene3D" id="2.60.120.180">
    <property type="match status" value="1"/>
</dbReference>
<comment type="similarity">
    <text evidence="11">Belongs to the glycosyl hydrolase 10 (cellulase F) family.</text>
</comment>
<evidence type="ECO:0000256" key="12">
    <source>
        <dbReference type="SAM" id="MobiDB-lite"/>
    </source>
</evidence>
<reference evidence="19 21" key="2">
    <citation type="journal article" date="2018" name="Syst. Appl. Microbiol.">
        <title>Characterization and high-quality draft genome sequence of Herbivorax saccincola A7, an anaerobic, alkaliphilic, thermophilic, cellulolytic, and xylanolytic bacterium.</title>
        <authorList>
            <person name="Aikawa S."/>
            <person name="Baramee S."/>
            <person name="Sermsathanaswadi J."/>
            <person name="Thianheng P."/>
            <person name="Tachaapaikoon C."/>
            <person name="Shikata A."/>
            <person name="Waeonukul R."/>
            <person name="Pason P."/>
            <person name="Ratanakhanokchai K."/>
            <person name="Kosugi A."/>
        </authorList>
    </citation>
    <scope>NUCLEOTIDE SEQUENCE [LARGE SCALE GENOMIC DNA]</scope>
    <source>
        <strain evidence="19 21">A7</strain>
    </source>
</reference>
<dbReference type="Pfam" id="PF00457">
    <property type="entry name" value="Glyco_hydro_11"/>
    <property type="match status" value="1"/>
</dbReference>
<comment type="pathway">
    <text evidence="2 9">Glycan degradation; xylan degradation.</text>
</comment>
<feature type="active site" description="Proton donor" evidence="9">
    <location>
        <position position="208"/>
    </location>
</feature>
<keyword evidence="4 13" id="KW-0732">Signal</keyword>
<dbReference type="SMART" id="SM00633">
    <property type="entry name" value="Glyco_10"/>
    <property type="match status" value="1"/>
</dbReference>
<dbReference type="EMBL" id="NEMB01000003">
    <property type="protein sequence ID" value="PQQ65739.1"/>
    <property type="molecule type" value="Genomic_DNA"/>
</dbReference>
<dbReference type="EMBL" id="CP025197">
    <property type="protein sequence ID" value="AUG56075.1"/>
    <property type="molecule type" value="Genomic_DNA"/>
</dbReference>
<evidence type="ECO:0000256" key="5">
    <source>
        <dbReference type="ARBA" id="ARBA00022801"/>
    </source>
</evidence>
<keyword evidence="7 9" id="KW-0326">Glycosidase</keyword>
<dbReference type="InterPro" id="IPR006584">
    <property type="entry name" value="Cellulose-bd_IV"/>
</dbReference>
<evidence type="ECO:0000256" key="3">
    <source>
        <dbReference type="ARBA" id="ARBA00022651"/>
    </source>
</evidence>
<feature type="active site" description="Nucleophile" evidence="10">
    <location>
        <position position="721"/>
    </location>
</feature>
<evidence type="ECO:0000256" key="6">
    <source>
        <dbReference type="ARBA" id="ARBA00023277"/>
    </source>
</evidence>
<dbReference type="SUPFAM" id="SSF49785">
    <property type="entry name" value="Galactose-binding domain-like"/>
    <property type="match status" value="1"/>
</dbReference>
<evidence type="ECO:0000256" key="10">
    <source>
        <dbReference type="PROSITE-ProRule" id="PRU10061"/>
    </source>
</evidence>
<dbReference type="OrthoDB" id="9806342at2"/>
<dbReference type="SUPFAM" id="SSF51445">
    <property type="entry name" value="(Trans)glycosidases"/>
    <property type="match status" value="1"/>
</dbReference>
<feature type="domain" description="GH11" evidence="16">
    <location>
        <begin position="27"/>
        <end position="221"/>
    </location>
</feature>
<gene>
    <name evidence="18" type="primary">xynZ1</name>
    <name evidence="19" type="ORF">B9R14_02435</name>
    <name evidence="18" type="ORF">HVS_00470</name>
</gene>
<dbReference type="Proteomes" id="UP000233534">
    <property type="component" value="Chromosome"/>
</dbReference>
<feature type="domain" description="Dockerin" evidence="17">
    <location>
        <begin position="396"/>
        <end position="463"/>
    </location>
</feature>
<sequence>MKQKVTLILALIMCITLLAAPNVQARTVTSNEIGTHGGYDFEFWVDSGSGSMTLKDGGAFSCQWSNINNILFRKGRKFDQTKTHQQLGNIVVEYAADYRPNGNSYLCIYGWTVDPLVEYYIIESWGNWRPPGAQSKGMITVDGGTYDIYETTRVNQPSIIGTATFQQYWSVRTSKKTSGTVSVSQHFRAWESMGMKMGKMYEVATTVEGYQSSGSADVYKNVITIGGSIPNDPIDPVEPGGPGGSTMPENNGPNSRDAFSRIEAEEYNAYNSSSMEIIGTGSGEGIGYIESGNTLTFKNINFGSGASKFTANVASDVDNPTTIDIRIGSSTGTRIGSLQVGSTGGWNDYTELSTNITSVTGVNDVVLVFSGPVNIDWFTFTKGGGSDPVPTVGPGPVIKFGDLNGDGVIDSMDAALLNRYVMEISTSIPKIDAADLNGDGLINSMDATLLNRYILEVIDKFPAEDKLPPHQPTPSNPPLTGTALKDYGAANGKVIGSCVNSQWFYNQTSPIYEEILKREFAMVVAENEMKFDALQPSQNNFNFANGDRLVSFAQRNNMEVRGHTLLWHNQLPRWVQNGNWTRDSLTAVINNHINTVLTHYKGKIKEWDVVNEAVDDSGNSLRNSVFTRVIGPDFIDIAFHAARKADPDALLFYNDYNIEDLGAKSNYTYNMIKGMVERGVPIDGVGFQCHFINGMSAQQLADIERNVKRYADLGLLVSFTEIDIRIPSSQNQNQAFQVQADNYKSLMEICLRNPNVKTFVFWGFTDQYSWVPGVFPGTDNPLIFDRNYNPKPAYNAIIDALKEALER</sequence>
<evidence type="ECO:0000256" key="7">
    <source>
        <dbReference type="ARBA" id="ARBA00023295"/>
    </source>
</evidence>
<dbReference type="PROSITE" id="PS00591">
    <property type="entry name" value="GH10_1"/>
    <property type="match status" value="1"/>
</dbReference>
<evidence type="ECO:0000313" key="21">
    <source>
        <dbReference type="Proteomes" id="UP000239720"/>
    </source>
</evidence>
<evidence type="ECO:0000256" key="11">
    <source>
        <dbReference type="RuleBase" id="RU361174"/>
    </source>
</evidence>
<dbReference type="PANTHER" id="PTHR46828:SF2">
    <property type="entry name" value="ENDO-1,4-BETA-XYLANASE A-RELATED"/>
    <property type="match status" value="1"/>
</dbReference>
<dbReference type="InterPro" id="IPR013320">
    <property type="entry name" value="ConA-like_dom_sf"/>
</dbReference>
<dbReference type="KEGG" id="hsc:HVS_00470"/>
<dbReference type="Gene3D" id="2.60.120.260">
    <property type="entry name" value="Galactose-binding domain-like"/>
    <property type="match status" value="1"/>
</dbReference>
<dbReference type="InterPro" id="IPR001137">
    <property type="entry name" value="Glyco_hydro_11"/>
</dbReference>
<dbReference type="PANTHER" id="PTHR46828">
    <property type="entry name" value="ENDO-1,4-BETA-XYLANASE A-RELATED"/>
    <property type="match status" value="1"/>
</dbReference>
<feature type="signal peptide" evidence="13">
    <location>
        <begin position="1"/>
        <end position="25"/>
    </location>
</feature>
<evidence type="ECO:0000259" key="15">
    <source>
        <dbReference type="PROSITE" id="PS51760"/>
    </source>
</evidence>
<comment type="similarity">
    <text evidence="9">Belongs to the glycosyl hydrolase 11 (cellulase G) family.</text>
</comment>
<dbReference type="Gene3D" id="3.20.20.80">
    <property type="entry name" value="Glycosidases"/>
    <property type="match status" value="1"/>
</dbReference>
<dbReference type="InterPro" id="IPR017853">
    <property type="entry name" value="GH"/>
</dbReference>
<keyword evidence="5 9" id="KW-0378">Hydrolase</keyword>
<evidence type="ECO:0000256" key="4">
    <source>
        <dbReference type="ARBA" id="ARBA00022729"/>
    </source>
</evidence>
<evidence type="ECO:0000313" key="18">
    <source>
        <dbReference type="EMBL" id="AUG56075.1"/>
    </source>
</evidence>
<dbReference type="SUPFAM" id="SSF63446">
    <property type="entry name" value="Type I dockerin domain"/>
    <property type="match status" value="1"/>
</dbReference>
<dbReference type="InterPro" id="IPR005084">
    <property type="entry name" value="CBM6"/>
</dbReference>
<dbReference type="CDD" id="cd04084">
    <property type="entry name" value="CBM6_xylanase-like"/>
    <property type="match status" value="1"/>
</dbReference>
<dbReference type="PRINTS" id="PR00134">
    <property type="entry name" value="GLHYDRLASE10"/>
</dbReference>
<dbReference type="Proteomes" id="UP000239720">
    <property type="component" value="Unassembled WGS sequence"/>
</dbReference>
<evidence type="ECO:0000259" key="14">
    <source>
        <dbReference type="PROSITE" id="PS51175"/>
    </source>
</evidence>
<accession>A0A2K9EAA8</accession>
<feature type="domain" description="GH10" evidence="15">
    <location>
        <begin position="506"/>
        <end position="800"/>
    </location>
</feature>
<dbReference type="InterPro" id="IPR016134">
    <property type="entry name" value="Dockerin_dom"/>
</dbReference>
<evidence type="ECO:0000259" key="17">
    <source>
        <dbReference type="PROSITE" id="PS51766"/>
    </source>
</evidence>
<dbReference type="InterPro" id="IPR033123">
    <property type="entry name" value="GH11_dom"/>
</dbReference>
<dbReference type="SMART" id="SM00606">
    <property type="entry name" value="CBD_IV"/>
    <property type="match status" value="1"/>
</dbReference>
<dbReference type="InterPro" id="IPR036439">
    <property type="entry name" value="Dockerin_dom_sf"/>
</dbReference>
<evidence type="ECO:0000256" key="8">
    <source>
        <dbReference type="ARBA" id="ARBA00023326"/>
    </source>
</evidence>
<dbReference type="PROSITE" id="PS51175">
    <property type="entry name" value="CBM6"/>
    <property type="match status" value="1"/>
</dbReference>
<reference evidence="18 20" key="1">
    <citation type="submission" date="2017-12" db="EMBL/GenBank/DDBJ databases">
        <title>Complete genome sequence of Herbivorax saccincola GGR1, a novel Cellulosome-producing hydrolytic bacterium in a thermophilic biogas plant, established by Illumina and Nanopore MinION sequencing.</title>
        <authorList>
            <person name="Pechtl A."/>
            <person name="Ruckert C."/>
            <person name="Koeck D.E."/>
            <person name="Maus I."/>
            <person name="Winkler A."/>
            <person name="Kalinowski J."/>
            <person name="Puhler A."/>
            <person name="Schwarz W.W."/>
            <person name="Zverlov V.V."/>
            <person name="Schluter A."/>
            <person name="Liebl W."/>
        </authorList>
    </citation>
    <scope>NUCLEOTIDE SEQUENCE [LARGE SCALE GENOMIC DNA]</scope>
    <source>
        <strain evidence="18">GGR1</strain>
        <strain evidence="20">SR1</strain>
    </source>
</reference>
<dbReference type="Pfam" id="PF00331">
    <property type="entry name" value="Glyco_hydro_10"/>
    <property type="match status" value="1"/>
</dbReference>
<dbReference type="SUPFAM" id="SSF49899">
    <property type="entry name" value="Concanavalin A-like lectins/glucanases"/>
    <property type="match status" value="1"/>
</dbReference>
<dbReference type="EC" id="3.2.1.8" evidence="11"/>
<dbReference type="InterPro" id="IPR018208">
    <property type="entry name" value="GH11_AS_1"/>
</dbReference>
<dbReference type="GO" id="GO:0045493">
    <property type="term" value="P:xylan catabolic process"/>
    <property type="evidence" value="ECO:0007669"/>
    <property type="project" value="UniProtKB-UniRule"/>
</dbReference>
<evidence type="ECO:0000256" key="1">
    <source>
        <dbReference type="ARBA" id="ARBA00000681"/>
    </source>
</evidence>
<evidence type="ECO:0000259" key="16">
    <source>
        <dbReference type="PROSITE" id="PS51761"/>
    </source>
</evidence>
<dbReference type="GO" id="GO:0031176">
    <property type="term" value="F:endo-1,4-beta-xylanase activity"/>
    <property type="evidence" value="ECO:0007669"/>
    <property type="project" value="UniProtKB-UniRule"/>
</dbReference>
<feature type="region of interest" description="Disordered" evidence="12">
    <location>
        <begin position="230"/>
        <end position="256"/>
    </location>
</feature>
<keyword evidence="6 9" id="KW-0119">Carbohydrate metabolism</keyword>
<protein>
    <recommendedName>
        <fullName evidence="11">Beta-xylanase</fullName>
        <ecNumber evidence="11">3.2.1.8</ecNumber>
    </recommendedName>
</protein>
<dbReference type="UniPathway" id="UPA00114"/>
<evidence type="ECO:0000256" key="2">
    <source>
        <dbReference type="ARBA" id="ARBA00004851"/>
    </source>
</evidence>
<dbReference type="InterPro" id="IPR002105">
    <property type="entry name" value="Dockerin_1_rpt"/>
</dbReference>
<organism evidence="18 20">
    <name type="scientific">Acetivibrio saccincola</name>
    <dbReference type="NCBI Taxonomy" id="1677857"/>
    <lineage>
        <taxon>Bacteria</taxon>
        <taxon>Bacillati</taxon>
        <taxon>Bacillota</taxon>
        <taxon>Clostridia</taxon>
        <taxon>Eubacteriales</taxon>
        <taxon>Oscillospiraceae</taxon>
        <taxon>Acetivibrio</taxon>
    </lineage>
</organism>
<dbReference type="InterPro" id="IPR013319">
    <property type="entry name" value="GH11/12"/>
</dbReference>
<feature type="chain" id="PRO_5033312642" description="Beta-xylanase" evidence="13">
    <location>
        <begin position="26"/>
        <end position="807"/>
    </location>
</feature>
<keyword evidence="8 9" id="KW-0624">Polysaccharide degradation</keyword>
<comment type="catalytic activity">
    <reaction evidence="1 9 11">
        <text>Endohydrolysis of (1-&gt;4)-beta-D-xylosidic linkages in xylans.</text>
        <dbReference type="EC" id="3.2.1.8"/>
    </reaction>
</comment>
<proteinExistence type="inferred from homology"/>
<evidence type="ECO:0000256" key="13">
    <source>
        <dbReference type="SAM" id="SignalP"/>
    </source>
</evidence>
<dbReference type="RefSeq" id="WP_101298520.1">
    <property type="nucleotide sequence ID" value="NZ_CP025197.1"/>
</dbReference>
<dbReference type="InterPro" id="IPR001000">
    <property type="entry name" value="GH10_dom"/>
</dbReference>
<evidence type="ECO:0000313" key="20">
    <source>
        <dbReference type="Proteomes" id="UP000233534"/>
    </source>
</evidence>
<dbReference type="PROSITE" id="PS51760">
    <property type="entry name" value="GH10_2"/>
    <property type="match status" value="1"/>
</dbReference>
<dbReference type="AlphaFoldDB" id="A0A2K9EAA8"/>
<dbReference type="InterPro" id="IPR008979">
    <property type="entry name" value="Galactose-bd-like_sf"/>
</dbReference>
<feature type="active site" description="Nucleophile" evidence="9">
    <location>
        <position position="118"/>
    </location>
</feature>
<evidence type="ECO:0000313" key="19">
    <source>
        <dbReference type="EMBL" id="PQQ65739.1"/>
    </source>
</evidence>
<dbReference type="GO" id="GO:0030246">
    <property type="term" value="F:carbohydrate binding"/>
    <property type="evidence" value="ECO:0007669"/>
    <property type="project" value="InterPro"/>
</dbReference>
<dbReference type="Pfam" id="PF00404">
    <property type="entry name" value="Dockerin_1"/>
    <property type="match status" value="1"/>
</dbReference>
<keyword evidence="3 9" id="KW-0858">Xylan degradation</keyword>
<dbReference type="PROSITE" id="PS51766">
    <property type="entry name" value="DOCKERIN"/>
    <property type="match status" value="1"/>
</dbReference>
<evidence type="ECO:0000256" key="9">
    <source>
        <dbReference type="PROSITE-ProRule" id="PRU01097"/>
    </source>
</evidence>
<feature type="domain" description="CBM6" evidence="14">
    <location>
        <begin position="260"/>
        <end position="381"/>
    </location>
</feature>
<dbReference type="PROSITE" id="PS00776">
    <property type="entry name" value="GH11_1"/>
    <property type="match status" value="1"/>
</dbReference>
<dbReference type="PROSITE" id="PS51761">
    <property type="entry name" value="GH11_3"/>
    <property type="match status" value="1"/>
</dbReference>
<dbReference type="Gene3D" id="1.10.1330.10">
    <property type="entry name" value="Dockerin domain"/>
    <property type="match status" value="1"/>
</dbReference>
<keyword evidence="20" id="KW-1185">Reference proteome</keyword>
<name>A0A2K9EAA8_9FIRM</name>
<dbReference type="PROSITE" id="PS00448">
    <property type="entry name" value="CLOS_CELLULOSOME_RPT"/>
    <property type="match status" value="1"/>
</dbReference>
<dbReference type="CDD" id="cd14256">
    <property type="entry name" value="Dockerin_I"/>
    <property type="match status" value="1"/>
</dbReference>